<feature type="domain" description="DUF2207" evidence="3">
    <location>
        <begin position="33"/>
        <end position="223"/>
    </location>
</feature>
<sequence length="649" mass="69288">MRTHTANRPQVVALLAAALLGLILALPALAREEIRSFTSDVILNTDGSVDVTETIEVNAEGSEIRRGIYRDIPVVMLGSDGGKVRPGIEVMGVTRDGDQEMYRIERMGNFQRIWIGNPDYFLDYGVHSYVIRYTMTRMARQFEDHDEIYWNATGNYWVFPILAARATVRLPDGAVISNLACYTGEVGSTEQAVSTKRTSDTTAVFRASRALGAGEGMTIAVAFNKGVIAFPTGFAAFQQRLTDLREVILPLLAALIAIAYNALAWFRVGRDPAKGTIIPLFHPPKGFSPPLVHYVHKWGFDNSGWPALTSAIFDLGVKGLVTIDNTVGKLKITVTGKQPEEALPSGEKLLFDYLAGNSPLVINKTSGPEIAKKLGEFTRAITIENRSRWFRNNTGYIVLGLLLGVALLAGMVMFEVLEPEWLIGSVVLGIVGGIGIGVIGNLRHGVQIFRFVGFIWVAIVVFNFGGMLLDSLSSLTVNTGAISAISIVVVTIVFAVLMRAPTIQGRKVMDEIDGLKLYIETAEKERMNIQGEPPMTVSRFERILPYAIALGVEKPWSSHFEAELARNAVADATGGYTPHWYSSRNGFGSAGSLTGNMSNAVSAAAASMTAAMVAAQPVQASSSGFSSGGGGGGGGSSGGGGGGGGGGGW</sequence>
<gene>
    <name evidence="5" type="ORF">JI749_15790</name>
</gene>
<name>A0ABX7BXL1_9HYPH</name>
<feature type="transmembrane region" description="Helical" evidence="2">
    <location>
        <begin position="420"/>
        <end position="439"/>
    </location>
</feature>
<reference evidence="5 6" key="1">
    <citation type="submission" date="2021-01" db="EMBL/GenBank/DDBJ databases">
        <title>Genome seq and assembly of Devosia sp. G19.</title>
        <authorList>
            <person name="Chhetri G."/>
        </authorList>
    </citation>
    <scope>NUCLEOTIDE SEQUENCE [LARGE SCALE GENOMIC DNA]</scope>
    <source>
        <strain evidence="5 6">G19</strain>
    </source>
</reference>
<feature type="transmembrane region" description="Helical" evidence="2">
    <location>
        <begin position="247"/>
        <end position="266"/>
    </location>
</feature>
<accession>A0ABX7BXL1</accession>
<feature type="transmembrane region" description="Helical" evidence="2">
    <location>
        <begin position="475"/>
        <end position="497"/>
    </location>
</feature>
<dbReference type="Proteomes" id="UP000595460">
    <property type="component" value="Chromosome"/>
</dbReference>
<dbReference type="EMBL" id="CP068047">
    <property type="protein sequence ID" value="QQR35789.1"/>
    <property type="molecule type" value="Genomic_DNA"/>
</dbReference>
<evidence type="ECO:0000256" key="1">
    <source>
        <dbReference type="SAM" id="MobiDB-lite"/>
    </source>
</evidence>
<dbReference type="Pfam" id="PF20990">
    <property type="entry name" value="DUF2207_C"/>
    <property type="match status" value="1"/>
</dbReference>
<feature type="compositionally biased region" description="Gly residues" evidence="1">
    <location>
        <begin position="626"/>
        <end position="649"/>
    </location>
</feature>
<feature type="transmembrane region" description="Helical" evidence="2">
    <location>
        <begin position="451"/>
        <end position="469"/>
    </location>
</feature>
<protein>
    <submittedName>
        <fullName evidence="5">DUF2207 domain-containing protein</fullName>
    </submittedName>
</protein>
<keyword evidence="2" id="KW-0812">Transmembrane</keyword>
<proteinExistence type="predicted"/>
<feature type="domain" description="Predicted membrane protein YciQ-like C-terminal" evidence="4">
    <location>
        <begin position="281"/>
        <end position="560"/>
    </location>
</feature>
<feature type="transmembrane region" description="Helical" evidence="2">
    <location>
        <begin position="396"/>
        <end position="414"/>
    </location>
</feature>
<evidence type="ECO:0000256" key="2">
    <source>
        <dbReference type="SAM" id="Phobius"/>
    </source>
</evidence>
<keyword evidence="2" id="KW-0472">Membrane</keyword>
<keyword evidence="2" id="KW-1133">Transmembrane helix</keyword>
<evidence type="ECO:0000313" key="5">
    <source>
        <dbReference type="EMBL" id="QQR35789.1"/>
    </source>
</evidence>
<dbReference type="InterPro" id="IPR048389">
    <property type="entry name" value="YciQ-like_C"/>
</dbReference>
<organism evidence="5 6">
    <name type="scientific">Devosia oryziradicis</name>
    <dbReference type="NCBI Taxonomy" id="2801335"/>
    <lineage>
        <taxon>Bacteria</taxon>
        <taxon>Pseudomonadati</taxon>
        <taxon>Pseudomonadota</taxon>
        <taxon>Alphaproteobacteria</taxon>
        <taxon>Hyphomicrobiales</taxon>
        <taxon>Devosiaceae</taxon>
        <taxon>Devosia</taxon>
    </lineage>
</organism>
<dbReference type="Pfam" id="PF09972">
    <property type="entry name" value="DUF2207"/>
    <property type="match status" value="1"/>
</dbReference>
<evidence type="ECO:0000259" key="4">
    <source>
        <dbReference type="Pfam" id="PF20990"/>
    </source>
</evidence>
<evidence type="ECO:0000259" key="3">
    <source>
        <dbReference type="Pfam" id="PF09972"/>
    </source>
</evidence>
<evidence type="ECO:0000313" key="6">
    <source>
        <dbReference type="Proteomes" id="UP000595460"/>
    </source>
</evidence>
<dbReference type="InterPro" id="IPR018702">
    <property type="entry name" value="DUF2207"/>
</dbReference>
<feature type="region of interest" description="Disordered" evidence="1">
    <location>
        <begin position="621"/>
        <end position="649"/>
    </location>
</feature>
<dbReference type="RefSeq" id="WP_201656102.1">
    <property type="nucleotide sequence ID" value="NZ_CP068047.1"/>
</dbReference>
<keyword evidence="6" id="KW-1185">Reference proteome</keyword>